<feature type="binding site" evidence="8">
    <location>
        <position position="4"/>
    </location>
    <ligand>
        <name>Mg(2+)</name>
        <dbReference type="ChEBI" id="CHEBI:18420"/>
    </ligand>
</feature>
<keyword evidence="5 8" id="KW-0378">Hydrolase</keyword>
<evidence type="ECO:0000256" key="3">
    <source>
        <dbReference type="ARBA" id="ARBA00022722"/>
    </source>
</evidence>
<dbReference type="EMBL" id="CP036291">
    <property type="protein sequence ID" value="QDU87698.1"/>
    <property type="molecule type" value="Genomic_DNA"/>
</dbReference>
<evidence type="ECO:0000313" key="10">
    <source>
        <dbReference type="EMBL" id="QDU87698.1"/>
    </source>
</evidence>
<comment type="similarity">
    <text evidence="7 8">Belongs to the PINc/VapC protein family.</text>
</comment>
<dbReference type="GO" id="GO:0000287">
    <property type="term" value="F:magnesium ion binding"/>
    <property type="evidence" value="ECO:0007669"/>
    <property type="project" value="UniProtKB-UniRule"/>
</dbReference>
<dbReference type="HAMAP" id="MF_00265">
    <property type="entry name" value="VapC_Nob1"/>
    <property type="match status" value="1"/>
</dbReference>
<dbReference type="GO" id="GO:0016787">
    <property type="term" value="F:hydrolase activity"/>
    <property type="evidence" value="ECO:0007669"/>
    <property type="project" value="UniProtKB-KW"/>
</dbReference>
<evidence type="ECO:0000256" key="4">
    <source>
        <dbReference type="ARBA" id="ARBA00022723"/>
    </source>
</evidence>
<dbReference type="GO" id="GO:0004519">
    <property type="term" value="F:endonuclease activity"/>
    <property type="evidence" value="ECO:0007669"/>
    <property type="project" value="UniProtKB-KW"/>
</dbReference>
<name>A0A518D8A4_9BACT</name>
<dbReference type="GO" id="GO:0004540">
    <property type="term" value="F:RNA nuclease activity"/>
    <property type="evidence" value="ECO:0007669"/>
    <property type="project" value="InterPro"/>
</dbReference>
<evidence type="ECO:0000256" key="2">
    <source>
        <dbReference type="ARBA" id="ARBA00022649"/>
    </source>
</evidence>
<dbReference type="SUPFAM" id="SSF88723">
    <property type="entry name" value="PIN domain-like"/>
    <property type="match status" value="1"/>
</dbReference>
<evidence type="ECO:0000256" key="1">
    <source>
        <dbReference type="ARBA" id="ARBA00001946"/>
    </source>
</evidence>
<evidence type="ECO:0000256" key="7">
    <source>
        <dbReference type="ARBA" id="ARBA00038093"/>
    </source>
</evidence>
<evidence type="ECO:0000313" key="11">
    <source>
        <dbReference type="Proteomes" id="UP000317429"/>
    </source>
</evidence>
<evidence type="ECO:0000256" key="5">
    <source>
        <dbReference type="ARBA" id="ARBA00022801"/>
    </source>
</evidence>
<keyword evidence="10" id="KW-0255">Endonuclease</keyword>
<dbReference type="EC" id="3.1.-.-" evidence="8"/>
<dbReference type="PANTHER" id="PTHR33653">
    <property type="entry name" value="RIBONUCLEASE VAPC2"/>
    <property type="match status" value="1"/>
</dbReference>
<sequence length="125" mass="13857">MILDTNCISALLDGEESLEDTLGLDDQHSVPTIVIGEYVFGLFGSRYKLRLFAALADFLDAATILAVTTETAWHYAEIRHELKLRGTPIPLNDLWIAALARQHAMPIASRDAHFDHVAGITRVGW</sequence>
<dbReference type="AlphaFoldDB" id="A0A518D8A4"/>
<dbReference type="InterPro" id="IPR002716">
    <property type="entry name" value="PIN_dom"/>
</dbReference>
<feature type="binding site" evidence="8">
    <location>
        <position position="93"/>
    </location>
    <ligand>
        <name>Mg(2+)</name>
        <dbReference type="ChEBI" id="CHEBI:18420"/>
    </ligand>
</feature>
<dbReference type="KEGG" id="pnd:Pla175_10640"/>
<dbReference type="Proteomes" id="UP000317429">
    <property type="component" value="Chromosome"/>
</dbReference>
<organism evidence="10 11">
    <name type="scientific">Pirellulimonas nuda</name>
    <dbReference type="NCBI Taxonomy" id="2528009"/>
    <lineage>
        <taxon>Bacteria</taxon>
        <taxon>Pseudomonadati</taxon>
        <taxon>Planctomycetota</taxon>
        <taxon>Planctomycetia</taxon>
        <taxon>Pirellulales</taxon>
        <taxon>Lacipirellulaceae</taxon>
        <taxon>Pirellulimonas</taxon>
    </lineage>
</organism>
<evidence type="ECO:0000259" key="9">
    <source>
        <dbReference type="Pfam" id="PF01850"/>
    </source>
</evidence>
<feature type="domain" description="PIN" evidence="9">
    <location>
        <begin position="1"/>
        <end position="119"/>
    </location>
</feature>
<dbReference type="GO" id="GO:0090729">
    <property type="term" value="F:toxin activity"/>
    <property type="evidence" value="ECO:0007669"/>
    <property type="project" value="UniProtKB-KW"/>
</dbReference>
<keyword evidence="6 8" id="KW-0460">Magnesium</keyword>
<gene>
    <name evidence="10" type="primary">vapC_6</name>
    <name evidence="8" type="synonym">vapC</name>
    <name evidence="10" type="ORF">Pla175_10640</name>
</gene>
<dbReference type="InterPro" id="IPR050556">
    <property type="entry name" value="Type_II_TA_system_RNase"/>
</dbReference>
<dbReference type="InterPro" id="IPR022907">
    <property type="entry name" value="VapC_family"/>
</dbReference>
<reference evidence="10 11" key="1">
    <citation type="submission" date="2019-02" db="EMBL/GenBank/DDBJ databases">
        <title>Deep-cultivation of Planctomycetes and their phenomic and genomic characterization uncovers novel biology.</title>
        <authorList>
            <person name="Wiegand S."/>
            <person name="Jogler M."/>
            <person name="Boedeker C."/>
            <person name="Pinto D."/>
            <person name="Vollmers J."/>
            <person name="Rivas-Marin E."/>
            <person name="Kohn T."/>
            <person name="Peeters S.H."/>
            <person name="Heuer A."/>
            <person name="Rast P."/>
            <person name="Oberbeckmann S."/>
            <person name="Bunk B."/>
            <person name="Jeske O."/>
            <person name="Meyerdierks A."/>
            <person name="Storesund J.E."/>
            <person name="Kallscheuer N."/>
            <person name="Luecker S."/>
            <person name="Lage O.M."/>
            <person name="Pohl T."/>
            <person name="Merkel B.J."/>
            <person name="Hornburger P."/>
            <person name="Mueller R.-W."/>
            <person name="Bruemmer F."/>
            <person name="Labrenz M."/>
            <person name="Spormann A.M."/>
            <person name="Op den Camp H."/>
            <person name="Overmann J."/>
            <person name="Amann R."/>
            <person name="Jetten M.S.M."/>
            <person name="Mascher T."/>
            <person name="Medema M.H."/>
            <person name="Devos D.P."/>
            <person name="Kaster A.-K."/>
            <person name="Ovreas L."/>
            <person name="Rohde M."/>
            <person name="Galperin M.Y."/>
            <person name="Jogler C."/>
        </authorList>
    </citation>
    <scope>NUCLEOTIDE SEQUENCE [LARGE SCALE GENOMIC DNA]</scope>
    <source>
        <strain evidence="10 11">Pla175</strain>
    </source>
</reference>
<dbReference type="RefSeq" id="WP_197527280.1">
    <property type="nucleotide sequence ID" value="NZ_CP036291.1"/>
</dbReference>
<dbReference type="PANTHER" id="PTHR33653:SF1">
    <property type="entry name" value="RIBONUCLEASE VAPC2"/>
    <property type="match status" value="1"/>
</dbReference>
<dbReference type="Gene3D" id="3.40.50.1010">
    <property type="entry name" value="5'-nuclease"/>
    <property type="match status" value="1"/>
</dbReference>
<keyword evidence="11" id="KW-1185">Reference proteome</keyword>
<keyword evidence="8" id="KW-0800">Toxin</keyword>
<comment type="cofactor">
    <cofactor evidence="1 8">
        <name>Mg(2+)</name>
        <dbReference type="ChEBI" id="CHEBI:18420"/>
    </cofactor>
</comment>
<dbReference type="Pfam" id="PF01850">
    <property type="entry name" value="PIN"/>
    <property type="match status" value="1"/>
</dbReference>
<proteinExistence type="inferred from homology"/>
<protein>
    <recommendedName>
        <fullName evidence="8">Ribonuclease VapC</fullName>
        <shortName evidence="8">RNase VapC</shortName>
        <ecNumber evidence="8">3.1.-.-</ecNumber>
    </recommendedName>
    <alternativeName>
        <fullName evidence="8">Toxin VapC</fullName>
    </alternativeName>
</protein>
<keyword evidence="3 8" id="KW-0540">Nuclease</keyword>
<evidence type="ECO:0000256" key="6">
    <source>
        <dbReference type="ARBA" id="ARBA00022842"/>
    </source>
</evidence>
<evidence type="ECO:0000256" key="8">
    <source>
        <dbReference type="HAMAP-Rule" id="MF_00265"/>
    </source>
</evidence>
<comment type="function">
    <text evidence="8">Toxic component of a toxin-antitoxin (TA) system. An RNase.</text>
</comment>
<keyword evidence="4 8" id="KW-0479">Metal-binding</keyword>
<accession>A0A518D8A4</accession>
<keyword evidence="2 8" id="KW-1277">Toxin-antitoxin system</keyword>
<dbReference type="InterPro" id="IPR029060">
    <property type="entry name" value="PIN-like_dom_sf"/>
</dbReference>